<evidence type="ECO:0000313" key="2">
    <source>
        <dbReference type="Proteomes" id="UP000452141"/>
    </source>
</evidence>
<dbReference type="Pfam" id="PF14014">
    <property type="entry name" value="DUF4230"/>
    <property type="match status" value="1"/>
</dbReference>
<dbReference type="RefSeq" id="WP_154486876.1">
    <property type="nucleotide sequence ID" value="NZ_VUMW01000012.1"/>
</dbReference>
<proteinExistence type="predicted"/>
<dbReference type="Proteomes" id="UP000452141">
    <property type="component" value="Unassembled WGS sequence"/>
</dbReference>
<sequence>MKKNQKFRLSFRGLLTFVAAVVLLMIGGVIGQHLPKASHEKTVTEATISARLAEIGELSTEKYSYTGLYKLTQGEIPLITQKGFSMVYTANFKAGIKVKDVQVKVDQSKVTVTLPAAKILSAEINPSSIKFYDQKAALFNWSQKEDVTKAEKAALKRAQAAAIKAGILTSAQKSAKKLVKQLLKGQLGNRQLVVLQE</sequence>
<reference evidence="1 2" key="1">
    <citation type="submission" date="2019-08" db="EMBL/GenBank/DDBJ databases">
        <title>In-depth cultivation of the pig gut microbiome towards novel bacterial diversity and tailored functional studies.</title>
        <authorList>
            <person name="Wylensek D."/>
            <person name="Hitch T.C.A."/>
            <person name="Clavel T."/>
        </authorList>
    </citation>
    <scope>NUCLEOTIDE SEQUENCE [LARGE SCALE GENOMIC DNA]</scope>
    <source>
        <strain evidence="1 2">WCA-470BD-2E</strain>
    </source>
</reference>
<dbReference type="InterPro" id="IPR025324">
    <property type="entry name" value="DUF4230"/>
</dbReference>
<dbReference type="EMBL" id="VUMW01000012">
    <property type="protein sequence ID" value="MST79912.1"/>
    <property type="molecule type" value="Genomic_DNA"/>
</dbReference>
<evidence type="ECO:0000313" key="1">
    <source>
        <dbReference type="EMBL" id="MST79912.1"/>
    </source>
</evidence>
<accession>A0A844FP05</accession>
<protein>
    <submittedName>
        <fullName evidence="1">DUF4230 domain-containing protein</fullName>
    </submittedName>
</protein>
<dbReference type="AlphaFoldDB" id="A0A844FP05"/>
<gene>
    <name evidence="1" type="ORF">FYJ61_05450</name>
</gene>
<organism evidence="1 2">
    <name type="scientific">Lactobacillus equicursoris</name>
    <dbReference type="NCBI Taxonomy" id="420645"/>
    <lineage>
        <taxon>Bacteria</taxon>
        <taxon>Bacillati</taxon>
        <taxon>Bacillota</taxon>
        <taxon>Bacilli</taxon>
        <taxon>Lactobacillales</taxon>
        <taxon>Lactobacillaceae</taxon>
        <taxon>Lactobacillus</taxon>
    </lineage>
</organism>
<comment type="caution">
    <text evidence="1">The sequence shown here is derived from an EMBL/GenBank/DDBJ whole genome shotgun (WGS) entry which is preliminary data.</text>
</comment>
<name>A0A844FP05_9LACO</name>